<reference evidence="2 3" key="1">
    <citation type="submission" date="2016-02" db="EMBL/GenBank/DDBJ databases">
        <title>Comparative genomic and transcriptomic foundation for Pichia pastoris.</title>
        <authorList>
            <person name="Love K.R."/>
            <person name="Shah K.A."/>
            <person name="Whittaker C.A."/>
            <person name="Wu J."/>
            <person name="Bartlett M.C."/>
            <person name="Ma D."/>
            <person name="Leeson R.L."/>
            <person name="Priest M."/>
            <person name="Young S.K."/>
            <person name="Love J.C."/>
        </authorList>
    </citation>
    <scope>NUCLEOTIDE SEQUENCE [LARGE SCALE GENOMIC DNA]</scope>
    <source>
        <strain evidence="2 3">ATCC 28485</strain>
    </source>
</reference>
<evidence type="ECO:0000313" key="2">
    <source>
        <dbReference type="EMBL" id="ANZ76441.1"/>
    </source>
</evidence>
<dbReference type="EMBL" id="CP014586">
    <property type="protein sequence ID" value="ANZ76441.1"/>
    <property type="molecule type" value="Genomic_DNA"/>
</dbReference>
<protein>
    <submittedName>
        <fullName evidence="2">BA75_03822T0</fullName>
    </submittedName>
</protein>
<accession>A0A1B2JEY7</accession>
<sequence>MMRLFFFFVGVVFFFRPAIMTEIQSRIDDENYGLFPQESRDMLLESLLNSSSPKQLENTNGNLDDLISKTLQELGSQMPLHQNDDIGCQLVPTPDSLSPELSPYYLEKDKISDNKFLKSFDFLKTNYLNLCETFNRLLTKLNLTTMENQEIHEENMELKRLLEASLADNYRLRQQLNKLGKYKKPLGTGIVIPVRKRQKTA</sequence>
<feature type="signal peptide" evidence="1">
    <location>
        <begin position="1"/>
        <end position="20"/>
    </location>
</feature>
<organism evidence="2 3">
    <name type="scientific">Komagataella pastoris</name>
    <name type="common">Yeast</name>
    <name type="synonym">Pichia pastoris</name>
    <dbReference type="NCBI Taxonomy" id="4922"/>
    <lineage>
        <taxon>Eukaryota</taxon>
        <taxon>Fungi</taxon>
        <taxon>Dikarya</taxon>
        <taxon>Ascomycota</taxon>
        <taxon>Saccharomycotina</taxon>
        <taxon>Pichiomycetes</taxon>
        <taxon>Pichiales</taxon>
        <taxon>Pichiaceae</taxon>
        <taxon>Komagataella</taxon>
    </lineage>
</organism>
<dbReference type="AlphaFoldDB" id="A0A1B2JEY7"/>
<dbReference type="Proteomes" id="UP000094565">
    <property type="component" value="Chromosome 3"/>
</dbReference>
<gene>
    <name evidence="2" type="ORF">ATY40_BA7503822</name>
</gene>
<proteinExistence type="predicted"/>
<keyword evidence="1" id="KW-0732">Signal</keyword>
<dbReference type="OrthoDB" id="3995094at2759"/>
<evidence type="ECO:0000313" key="3">
    <source>
        <dbReference type="Proteomes" id="UP000094565"/>
    </source>
</evidence>
<keyword evidence="3" id="KW-1185">Reference proteome</keyword>
<feature type="chain" id="PRO_5008539468" evidence="1">
    <location>
        <begin position="21"/>
        <end position="201"/>
    </location>
</feature>
<evidence type="ECO:0000256" key="1">
    <source>
        <dbReference type="SAM" id="SignalP"/>
    </source>
</evidence>
<name>A0A1B2JEY7_PICPA</name>